<dbReference type="PRINTS" id="PR00792">
    <property type="entry name" value="PEPSIN"/>
</dbReference>
<keyword evidence="4" id="KW-0812">Transmembrane</keyword>
<keyword evidence="3" id="KW-0378">Hydrolase</keyword>
<feature type="signal peptide" evidence="5">
    <location>
        <begin position="1"/>
        <end position="18"/>
    </location>
</feature>
<protein>
    <recommendedName>
        <fullName evidence="6">Peptidase A1 domain-containing protein</fullName>
    </recommendedName>
</protein>
<keyword evidence="2 3" id="KW-0064">Aspartyl protease</keyword>
<dbReference type="InterPro" id="IPR033121">
    <property type="entry name" value="PEPTIDASE_A1"/>
</dbReference>
<comment type="caution">
    <text evidence="7">The sequence shown here is derived from an EMBL/GenBank/DDBJ whole genome shotgun (WGS) entry which is preliminary data.</text>
</comment>
<keyword evidence="8" id="KW-1185">Reference proteome</keyword>
<evidence type="ECO:0000313" key="8">
    <source>
        <dbReference type="Proteomes" id="UP001556367"/>
    </source>
</evidence>
<sequence>MYTLALLVLPLLFSTSAALTAPLTRHSTKRHEWPSNTHFLSSASKPFGIPLKNADDVIYSVGITLGGQELTVLVDTGSSDLWIKDTSVHVIDATNVSAAISYARGEISGSVAFADLTLGGFTVLSQAFIDAENGFSVNGRSFPLASGVPSVPTGKALVVLDTGFSLPPIPEPMVDYIYGSIPGAVKLPRSNSSDTLWLVPCRGTTNLTFAIGGEEVPIHPLDLTLVLNKTLAGRNITFCTNRYRANSDLATTIGIDMILGDAFLRNTYVSFDYGTFDEQGILTETPFVQILPTTQFSEALPEFISVREKVLQSMPEEIAPSEFIELAALEVGSNSTASTPNTPKATGNSTILSANLETSPASLLGTDAESGDSMLNKYAPIVIGLLGANVFVVLVLCILAVYFLVAARRDKNATQIRALKPDYRPLKLDRGLEEHHGHSSGISGPYDA</sequence>
<gene>
    <name evidence="7" type="ORF">HGRIS_014367</name>
</gene>
<dbReference type="PROSITE" id="PS00141">
    <property type="entry name" value="ASP_PROTEASE"/>
    <property type="match status" value="1"/>
</dbReference>
<name>A0ABR3JTG0_9AGAR</name>
<reference evidence="8" key="1">
    <citation type="submission" date="2024-06" db="EMBL/GenBank/DDBJ databases">
        <title>Multi-omics analyses provide insights into the biosynthesis of the anticancer antibiotic pleurotin in Hohenbuehelia grisea.</title>
        <authorList>
            <person name="Weaver J.A."/>
            <person name="Alberti F."/>
        </authorList>
    </citation>
    <scope>NUCLEOTIDE SEQUENCE [LARGE SCALE GENOMIC DNA]</scope>
    <source>
        <strain evidence="8">T-177</strain>
    </source>
</reference>
<comment type="similarity">
    <text evidence="1 3">Belongs to the peptidase A1 family.</text>
</comment>
<dbReference type="InterPro" id="IPR001969">
    <property type="entry name" value="Aspartic_peptidase_AS"/>
</dbReference>
<dbReference type="InterPro" id="IPR034164">
    <property type="entry name" value="Pepsin-like_dom"/>
</dbReference>
<dbReference type="InterPro" id="IPR001461">
    <property type="entry name" value="Aspartic_peptidase_A1"/>
</dbReference>
<keyword evidence="4" id="KW-0472">Membrane</keyword>
<dbReference type="Pfam" id="PF00026">
    <property type="entry name" value="Asp"/>
    <property type="match status" value="2"/>
</dbReference>
<organism evidence="7 8">
    <name type="scientific">Hohenbuehelia grisea</name>
    <dbReference type="NCBI Taxonomy" id="104357"/>
    <lineage>
        <taxon>Eukaryota</taxon>
        <taxon>Fungi</taxon>
        <taxon>Dikarya</taxon>
        <taxon>Basidiomycota</taxon>
        <taxon>Agaricomycotina</taxon>
        <taxon>Agaricomycetes</taxon>
        <taxon>Agaricomycetidae</taxon>
        <taxon>Agaricales</taxon>
        <taxon>Pleurotineae</taxon>
        <taxon>Pleurotaceae</taxon>
        <taxon>Hohenbuehelia</taxon>
    </lineage>
</organism>
<evidence type="ECO:0000259" key="6">
    <source>
        <dbReference type="PROSITE" id="PS51767"/>
    </source>
</evidence>
<dbReference type="EMBL" id="JASNQZ010000003">
    <property type="protein sequence ID" value="KAL0959067.1"/>
    <property type="molecule type" value="Genomic_DNA"/>
</dbReference>
<evidence type="ECO:0000256" key="4">
    <source>
        <dbReference type="SAM" id="Phobius"/>
    </source>
</evidence>
<keyword evidence="3" id="KW-0645">Protease</keyword>
<feature type="transmembrane region" description="Helical" evidence="4">
    <location>
        <begin position="378"/>
        <end position="405"/>
    </location>
</feature>
<dbReference type="Proteomes" id="UP001556367">
    <property type="component" value="Unassembled WGS sequence"/>
</dbReference>
<dbReference type="InterPro" id="IPR021109">
    <property type="entry name" value="Peptidase_aspartic_dom_sf"/>
</dbReference>
<dbReference type="PROSITE" id="PS51767">
    <property type="entry name" value="PEPTIDASE_A1"/>
    <property type="match status" value="1"/>
</dbReference>
<evidence type="ECO:0000256" key="1">
    <source>
        <dbReference type="ARBA" id="ARBA00007447"/>
    </source>
</evidence>
<keyword evidence="4" id="KW-1133">Transmembrane helix</keyword>
<dbReference type="SUPFAM" id="SSF50630">
    <property type="entry name" value="Acid proteases"/>
    <property type="match status" value="1"/>
</dbReference>
<dbReference type="PANTHER" id="PTHR47966:SF57">
    <property type="entry name" value="PEPTIDASE A1 DOMAIN-CONTAINING PROTEIN"/>
    <property type="match status" value="1"/>
</dbReference>
<dbReference type="PANTHER" id="PTHR47966">
    <property type="entry name" value="BETA-SITE APP-CLEAVING ENZYME, ISOFORM A-RELATED"/>
    <property type="match status" value="1"/>
</dbReference>
<proteinExistence type="inferred from homology"/>
<dbReference type="CDD" id="cd05471">
    <property type="entry name" value="pepsin_like"/>
    <property type="match status" value="1"/>
</dbReference>
<evidence type="ECO:0000256" key="2">
    <source>
        <dbReference type="ARBA" id="ARBA00022750"/>
    </source>
</evidence>
<accession>A0ABR3JTG0</accession>
<feature type="chain" id="PRO_5045795483" description="Peptidase A1 domain-containing protein" evidence="5">
    <location>
        <begin position="19"/>
        <end position="448"/>
    </location>
</feature>
<evidence type="ECO:0000256" key="3">
    <source>
        <dbReference type="RuleBase" id="RU000454"/>
    </source>
</evidence>
<keyword evidence="5" id="KW-0732">Signal</keyword>
<evidence type="ECO:0000256" key="5">
    <source>
        <dbReference type="SAM" id="SignalP"/>
    </source>
</evidence>
<evidence type="ECO:0000313" key="7">
    <source>
        <dbReference type="EMBL" id="KAL0959067.1"/>
    </source>
</evidence>
<feature type="domain" description="Peptidase A1" evidence="6">
    <location>
        <begin position="1"/>
        <end position="282"/>
    </location>
</feature>
<dbReference type="Gene3D" id="2.40.70.10">
    <property type="entry name" value="Acid Proteases"/>
    <property type="match status" value="2"/>
</dbReference>